<evidence type="ECO:0000256" key="1">
    <source>
        <dbReference type="SAM" id="MobiDB-lite"/>
    </source>
</evidence>
<dbReference type="eggNOG" id="ENOG503400H">
    <property type="taxonomic scope" value="Bacteria"/>
</dbReference>
<feature type="region of interest" description="Disordered" evidence="1">
    <location>
        <begin position="425"/>
        <end position="478"/>
    </location>
</feature>
<dbReference type="KEGG" id="svl:Strvi_0026"/>
<evidence type="ECO:0000313" key="3">
    <source>
        <dbReference type="Proteomes" id="UP000008703"/>
    </source>
</evidence>
<geneLocation type="plasmid" evidence="2 3">
    <name>pSTRVI02</name>
</geneLocation>
<dbReference type="AlphaFoldDB" id="G2PHF7"/>
<accession>G2PHF7</accession>
<dbReference type="HOGENOM" id="CLU_570986_0_0_11"/>
<keyword evidence="3" id="KW-1185">Reference proteome</keyword>
<sequence length="478" mass="52364">MALCTLGCPAQYHAVFHWKCGEQVYMPVENMTGLTFSRTLNDTAKATVTITKDSLDDVCCEGLDNLEPWLHELSIYRDTELVWQGPVMTVTETRATVTVEAWDISAWIARTTNYSTKAFKRGEADVSSIARYYIDWNLLTSSYACTRTVSGKKVDHACLTPYIARYNVGAKPAYKPQDQTKYVVDLLSELVKSGLYWTTVGRRLILKGKPGPGDLAVAELTTDDLMGDFSIVRDGQSFATRAVATNSSSEEDRQTVTTGKSCANPYGRVDWLISSTDVPKCECDEKNCTKPGTGRCRGNNLCGPCKYSKKRKSWSCENESRAACKKCIADCVDDCKTACEADQRAALLDIAKAELKGRYPVPIGVSVDNGAALHPEAPICFDQLVPGYRIDLRLDRACRKIQQAFVLADVTVTWDASGEKVAVGMTPMDEPGTDGDQKASGVRSLRAAGEERAASWFESGELPAPPAEAVEMAQRAAR</sequence>
<dbReference type="Proteomes" id="UP000008703">
    <property type="component" value="Plasmid pSTRVI02"/>
</dbReference>
<dbReference type="RefSeq" id="WP_014043738.1">
    <property type="nucleotide sequence ID" value="NC_015952.1"/>
</dbReference>
<proteinExistence type="predicted"/>
<organism evidence="2 3">
    <name type="scientific">Streptomyces violaceusniger (strain Tu 4113)</name>
    <dbReference type="NCBI Taxonomy" id="653045"/>
    <lineage>
        <taxon>Bacteria</taxon>
        <taxon>Bacillati</taxon>
        <taxon>Actinomycetota</taxon>
        <taxon>Actinomycetes</taxon>
        <taxon>Kitasatosporales</taxon>
        <taxon>Streptomycetaceae</taxon>
        <taxon>Streptomyces</taxon>
        <taxon>Streptomyces violaceusniger group</taxon>
    </lineage>
</organism>
<reference evidence="2" key="1">
    <citation type="submission" date="2011-08" db="EMBL/GenBank/DDBJ databases">
        <title>Complete sequence of plasmid 2 of Streptomyces violaceusniger Tu 4113.</title>
        <authorList>
            <consortium name="US DOE Joint Genome Institute"/>
            <person name="Lucas S."/>
            <person name="Han J."/>
            <person name="Lapidus A."/>
            <person name="Cheng J.-F."/>
            <person name="Goodwin L."/>
            <person name="Pitluck S."/>
            <person name="Peters L."/>
            <person name="Ivanova N."/>
            <person name="Daligault H."/>
            <person name="Detter J.C."/>
            <person name="Han C."/>
            <person name="Tapia R."/>
            <person name="Land M."/>
            <person name="Hauser L."/>
            <person name="Kyrpides N."/>
            <person name="Ivanova N."/>
            <person name="Pagani I."/>
            <person name="Hagen A."/>
            <person name="Katz L."/>
            <person name="Fiedler H.-P."/>
            <person name="Keasling J."/>
            <person name="Fortman J."/>
            <person name="Woyke T."/>
        </authorList>
    </citation>
    <scope>NUCLEOTIDE SEQUENCE [LARGE SCALE GENOMIC DNA]</scope>
    <source>
        <strain evidence="2">Tu 4113</strain>
        <plasmid evidence="2">pSTRVI02</plasmid>
    </source>
</reference>
<protein>
    <submittedName>
        <fullName evidence="2">Uncharacterized protein</fullName>
    </submittedName>
</protein>
<evidence type="ECO:0000313" key="2">
    <source>
        <dbReference type="EMBL" id="AEM88803.1"/>
    </source>
</evidence>
<keyword evidence="2" id="KW-0614">Plasmid</keyword>
<name>G2PHF7_STRV4</name>
<dbReference type="EMBL" id="CP002996">
    <property type="protein sequence ID" value="AEM88803.1"/>
    <property type="molecule type" value="Genomic_DNA"/>
</dbReference>
<gene>
    <name evidence="2" type="ORF">Strvi_0026</name>
</gene>